<evidence type="ECO:0000313" key="8">
    <source>
        <dbReference type="EMBL" id="TWU75141.1"/>
    </source>
</evidence>
<keyword evidence="3" id="KW-0805">Transcription regulation</keyword>
<dbReference type="GO" id="GO:0006351">
    <property type="term" value="P:DNA-templated transcription"/>
    <property type="evidence" value="ECO:0007669"/>
    <property type="project" value="InterPro"/>
</dbReference>
<dbReference type="SMART" id="SM00906">
    <property type="entry name" value="Fungal_trans"/>
    <property type="match status" value="1"/>
</dbReference>
<dbReference type="Pfam" id="PF04082">
    <property type="entry name" value="Fungal_trans"/>
    <property type="match status" value="1"/>
</dbReference>
<evidence type="ECO:0000256" key="6">
    <source>
        <dbReference type="SAM" id="MobiDB-lite"/>
    </source>
</evidence>
<feature type="compositionally biased region" description="Polar residues" evidence="6">
    <location>
        <begin position="116"/>
        <end position="127"/>
    </location>
</feature>
<name>A0A5C6GFX0_METRR</name>
<dbReference type="PANTHER" id="PTHR47338">
    <property type="entry name" value="ZN(II)2CYS6 TRANSCRIPTION FACTOR (EUROFUNG)-RELATED"/>
    <property type="match status" value="1"/>
</dbReference>
<feature type="compositionally biased region" description="Low complexity" evidence="6">
    <location>
        <begin position="128"/>
        <end position="139"/>
    </location>
</feature>
<keyword evidence="2" id="KW-0479">Metal-binding</keyword>
<dbReference type="CDD" id="cd00067">
    <property type="entry name" value="GAL4"/>
    <property type="match status" value="1"/>
</dbReference>
<dbReference type="GO" id="GO:0005634">
    <property type="term" value="C:nucleus"/>
    <property type="evidence" value="ECO:0007669"/>
    <property type="project" value="UniProtKB-SubCell"/>
</dbReference>
<dbReference type="EMBL" id="SBHS01000008">
    <property type="protein sequence ID" value="TWU75141.1"/>
    <property type="molecule type" value="Genomic_DNA"/>
</dbReference>
<sequence>MMLRLGRDLYKSILSTEGTVSVSWYLISSPCKLKRTLFVSAQGSNAGHGGVKTPSLGGPRGRRTGGATWLERKDEEMTSGRVLLLIAAARHTFASSVDSVLRYYTKDKRQVSGNQIYTSSAGKETQATPVDSVSPPSSTRSRRVLGWIPPPAKEMDPAGVNQTHPFGMSNVSMPSAISHASNNSCRRMRSKCLHERGNPPCKSCREAGIPAEECIFPVRGQPDLDREYRHPRTRAERSRKAGSISSKPRRSAGAEGLLGAEQRQADNWDNLPPLEELIDGVNLFTGQYFQLGFIPKEQYPDRLRKDLRSTSLFLLLSILSISARLSPAFKVRYGNGVKAAEYFMERASSIALEEVYQEPTLERCQAYYLLSIAQQGSGERNKSYINMGIAIRMAILMQLQREETYHVPNPTPDLIIRAESARRTLWMLHSQDNLHSGPLSPVSLSAGDITALLPCNEEDFASGREPRSRAALEGTPSATENPKLLRDCNRSLFATLMQIHSWWGLVGRRAVGYSKSPCPWDPTSEFSRTARKLREWEQDLPHEHGWSTSLLRRYKTESQELAYLCVTMMTRLSNIVLRRPYLIDIIRPDRKDITKQAFFVSMSNEIFTNVRCLYEQIDAQFTNRSPNESVGAQIAAFCVYSCGLFSTYLCKYPNICQDKALVRDGPTMLQRTINILKECREVWPLAARWVEALEKFSLDPQSDALGNEGSMDDGKDPIPRAIRQLPPLFPASKPIRPPPPPTSLPKPNILPRPGVQRELPPASSIRSPLLKTAMNPLPNPVHGHHQLPSPPQQQCHPQFHQSHGYSNGTLPTTIPPHSYSSQLQPNAHSMYMHAAPMGRPSTDGLGMLIEAFDSNNPGPPAPHYGAGNFNTQLGPGTDGYEGELQFYIDGPASAWINATPWLDTMQ</sequence>
<feature type="region of interest" description="Disordered" evidence="6">
    <location>
        <begin position="222"/>
        <end position="259"/>
    </location>
</feature>
<comment type="subcellular location">
    <subcellularLocation>
        <location evidence="1">Nucleus</location>
    </subcellularLocation>
</comment>
<dbReference type="Proteomes" id="UP000317257">
    <property type="component" value="Unassembled WGS sequence"/>
</dbReference>
<dbReference type="InterPro" id="IPR050815">
    <property type="entry name" value="TF_fung"/>
</dbReference>
<proteinExistence type="predicted"/>
<dbReference type="CDD" id="cd12148">
    <property type="entry name" value="fungal_TF_MHR"/>
    <property type="match status" value="1"/>
</dbReference>
<evidence type="ECO:0000256" key="2">
    <source>
        <dbReference type="ARBA" id="ARBA00022723"/>
    </source>
</evidence>
<organism evidence="8 9">
    <name type="scientific">Metarhizium rileyi (strain RCEF 4871)</name>
    <name type="common">Nomuraea rileyi</name>
    <dbReference type="NCBI Taxonomy" id="1649241"/>
    <lineage>
        <taxon>Eukaryota</taxon>
        <taxon>Fungi</taxon>
        <taxon>Dikarya</taxon>
        <taxon>Ascomycota</taxon>
        <taxon>Pezizomycotina</taxon>
        <taxon>Sordariomycetes</taxon>
        <taxon>Hypocreomycetidae</taxon>
        <taxon>Hypocreales</taxon>
        <taxon>Clavicipitaceae</taxon>
        <taxon>Metarhizium</taxon>
    </lineage>
</organism>
<feature type="region of interest" description="Disordered" evidence="6">
    <location>
        <begin position="700"/>
        <end position="761"/>
    </location>
</feature>
<feature type="compositionally biased region" description="Pro residues" evidence="6">
    <location>
        <begin position="735"/>
        <end position="750"/>
    </location>
</feature>
<evidence type="ECO:0000256" key="1">
    <source>
        <dbReference type="ARBA" id="ARBA00004123"/>
    </source>
</evidence>
<gene>
    <name evidence="8" type="ORF">ED733_003197</name>
</gene>
<feature type="compositionally biased region" description="Basic and acidic residues" evidence="6">
    <location>
        <begin position="222"/>
        <end position="239"/>
    </location>
</feature>
<evidence type="ECO:0000256" key="4">
    <source>
        <dbReference type="ARBA" id="ARBA00023163"/>
    </source>
</evidence>
<feature type="region of interest" description="Disordered" evidence="6">
    <location>
        <begin position="116"/>
        <end position="144"/>
    </location>
</feature>
<dbReference type="InterPro" id="IPR007219">
    <property type="entry name" value="XnlR_reg_dom"/>
</dbReference>
<comment type="caution">
    <text evidence="8">The sequence shown here is derived from an EMBL/GenBank/DDBJ whole genome shotgun (WGS) entry which is preliminary data.</text>
</comment>
<evidence type="ECO:0000256" key="5">
    <source>
        <dbReference type="ARBA" id="ARBA00023242"/>
    </source>
</evidence>
<dbReference type="InterPro" id="IPR001138">
    <property type="entry name" value="Zn2Cys6_DnaBD"/>
</dbReference>
<dbReference type="PANTHER" id="PTHR47338:SF5">
    <property type="entry name" value="ZN(II)2CYS6 TRANSCRIPTION FACTOR (EUROFUNG)"/>
    <property type="match status" value="1"/>
</dbReference>
<evidence type="ECO:0000259" key="7">
    <source>
        <dbReference type="SMART" id="SM00906"/>
    </source>
</evidence>
<evidence type="ECO:0000313" key="9">
    <source>
        <dbReference type="Proteomes" id="UP000317257"/>
    </source>
</evidence>
<evidence type="ECO:0000256" key="3">
    <source>
        <dbReference type="ARBA" id="ARBA00023015"/>
    </source>
</evidence>
<dbReference type="GO" id="GO:0000981">
    <property type="term" value="F:DNA-binding transcription factor activity, RNA polymerase II-specific"/>
    <property type="evidence" value="ECO:0007669"/>
    <property type="project" value="InterPro"/>
</dbReference>
<feature type="region of interest" description="Disordered" evidence="6">
    <location>
        <begin position="44"/>
        <end position="63"/>
    </location>
</feature>
<dbReference type="AlphaFoldDB" id="A0A5C6GFX0"/>
<feature type="domain" description="Xylanolytic transcriptional activator regulatory" evidence="7">
    <location>
        <begin position="383"/>
        <end position="460"/>
    </location>
</feature>
<keyword evidence="5" id="KW-0539">Nucleus</keyword>
<dbReference type="GO" id="GO:0008270">
    <property type="term" value="F:zinc ion binding"/>
    <property type="evidence" value="ECO:0007669"/>
    <property type="project" value="InterPro"/>
</dbReference>
<keyword evidence="4" id="KW-0804">Transcription</keyword>
<reference evidence="9" key="1">
    <citation type="submission" date="2018-12" db="EMBL/GenBank/DDBJ databases">
        <title>The complete genome of Metarhizium rileyi, a key fungal pathogen of Lepidoptera.</title>
        <authorList>
            <person name="Binneck E."/>
            <person name="Lastra C.C.L."/>
            <person name="Sosa-Gomez D.R."/>
        </authorList>
    </citation>
    <scope>NUCLEOTIDE SEQUENCE [LARGE SCALE GENOMIC DNA]</scope>
    <source>
        <strain evidence="9">Cep018-CH2</strain>
    </source>
</reference>
<accession>A0A5C6GFX0</accession>
<dbReference type="GO" id="GO:0003677">
    <property type="term" value="F:DNA binding"/>
    <property type="evidence" value="ECO:0007669"/>
    <property type="project" value="InterPro"/>
</dbReference>
<protein>
    <recommendedName>
        <fullName evidence="7">Xylanolytic transcriptional activator regulatory domain-containing protein</fullName>
    </recommendedName>
</protein>